<evidence type="ECO:0000256" key="1">
    <source>
        <dbReference type="SAM" id="Phobius"/>
    </source>
</evidence>
<keyword evidence="1" id="KW-0812">Transmembrane</keyword>
<reference evidence="2 3" key="1">
    <citation type="submission" date="2019-11" db="EMBL/GenBank/DDBJ databases">
        <title>Draft Genome Sequences of Six Type Strains of the Genus Massilia.</title>
        <authorList>
            <person name="Miess H."/>
            <person name="Frediansyah A."/>
            <person name="Goeker M."/>
            <person name="Gross H."/>
        </authorList>
    </citation>
    <scope>NUCLEOTIDE SEQUENCE [LARGE SCALE GENOMIC DNA]</scope>
    <source>
        <strain evidence="2 3">DSM 17513</strain>
    </source>
</reference>
<evidence type="ECO:0000313" key="3">
    <source>
        <dbReference type="Proteomes" id="UP000431684"/>
    </source>
</evidence>
<dbReference type="Proteomes" id="UP000431684">
    <property type="component" value="Unassembled WGS sequence"/>
</dbReference>
<dbReference type="InterPro" id="IPR012902">
    <property type="entry name" value="N_methyl_site"/>
</dbReference>
<keyword evidence="1" id="KW-0472">Membrane</keyword>
<gene>
    <name evidence="2" type="ORF">GJV26_29240</name>
</gene>
<dbReference type="SUPFAM" id="SSF54523">
    <property type="entry name" value="Pili subunits"/>
    <property type="match status" value="1"/>
</dbReference>
<comment type="caution">
    <text evidence="2">The sequence shown here is derived from an EMBL/GenBank/DDBJ whole genome shotgun (WGS) entry which is preliminary data.</text>
</comment>
<dbReference type="NCBIfam" id="TIGR02532">
    <property type="entry name" value="IV_pilin_GFxxxE"/>
    <property type="match status" value="1"/>
</dbReference>
<accession>A0A6I3XPU3</accession>
<name>A0A6I3XPU3_9BURK</name>
<dbReference type="OrthoDB" id="5786415at2"/>
<keyword evidence="3" id="KW-1185">Reference proteome</keyword>
<keyword evidence="1" id="KW-1133">Transmembrane helix</keyword>
<sequence>MPGPFSGQRGFTLVELILVIVIVGILGAIAAPRFFDRGTFDVASYSQQVKALVRYAQKQAIAQNRNVFVRLDGASVALCYDAACTARATPAARNNSGSAATLARCANFNDWACEGVPNGLTISATPMFYFDPAGRPFNAADGAAAVTSTFVNRLAVRVSGGGASRDTLVEPETGFTR</sequence>
<dbReference type="Gene3D" id="3.30.700.10">
    <property type="entry name" value="Glycoprotein, Type 4 Pilin"/>
    <property type="match status" value="1"/>
</dbReference>
<evidence type="ECO:0000313" key="2">
    <source>
        <dbReference type="EMBL" id="MUI16513.1"/>
    </source>
</evidence>
<organism evidence="2 3">
    <name type="scientific">Pseudoduganella dura</name>
    <dbReference type="NCBI Taxonomy" id="321982"/>
    <lineage>
        <taxon>Bacteria</taxon>
        <taxon>Pseudomonadati</taxon>
        <taxon>Pseudomonadota</taxon>
        <taxon>Betaproteobacteria</taxon>
        <taxon>Burkholderiales</taxon>
        <taxon>Oxalobacteraceae</taxon>
        <taxon>Telluria group</taxon>
        <taxon>Pseudoduganella</taxon>
    </lineage>
</organism>
<dbReference type="AlphaFoldDB" id="A0A6I3XPU3"/>
<dbReference type="EMBL" id="WNWM01000002">
    <property type="protein sequence ID" value="MUI16513.1"/>
    <property type="molecule type" value="Genomic_DNA"/>
</dbReference>
<dbReference type="Pfam" id="PF07963">
    <property type="entry name" value="N_methyl"/>
    <property type="match status" value="1"/>
</dbReference>
<protein>
    <submittedName>
        <fullName evidence="2">Prepilin-type N-terminal cleavage/methylation domain-containing protein</fullName>
    </submittedName>
</protein>
<proteinExistence type="predicted"/>
<dbReference type="InterPro" id="IPR045584">
    <property type="entry name" value="Pilin-like"/>
</dbReference>
<feature type="transmembrane region" description="Helical" evidence="1">
    <location>
        <begin position="12"/>
        <end position="31"/>
    </location>
</feature>
<dbReference type="PROSITE" id="PS00409">
    <property type="entry name" value="PROKAR_NTER_METHYL"/>
    <property type="match status" value="1"/>
</dbReference>